<feature type="compositionally biased region" description="Basic residues" evidence="1">
    <location>
        <begin position="106"/>
        <end position="120"/>
    </location>
</feature>
<accession>A0A061R9U8</accession>
<evidence type="ECO:0000256" key="1">
    <source>
        <dbReference type="SAM" id="MobiDB-lite"/>
    </source>
</evidence>
<dbReference type="AlphaFoldDB" id="A0A061R9U8"/>
<feature type="compositionally biased region" description="Polar residues" evidence="1">
    <location>
        <begin position="79"/>
        <end position="90"/>
    </location>
</feature>
<feature type="region of interest" description="Disordered" evidence="1">
    <location>
        <begin position="36"/>
        <end position="120"/>
    </location>
</feature>
<sequence>STCSVPSTFLHTEGSACVTQGTIPCFICPLNGTQRGTEASGLEYPHPARPAFTPSAFKHSLPVLPRRDPAPAPRRHRTSASVRPSGTAQTIGRWALDPRPTSRASVPRHLRKRRRVPRDI</sequence>
<feature type="non-terminal residue" evidence="2">
    <location>
        <position position="1"/>
    </location>
</feature>
<gene>
    <name evidence="2" type="ORF">TSPGSL018_10906</name>
</gene>
<dbReference type="EMBL" id="GBEZ01018958">
    <property type="protein sequence ID" value="JAC67534.1"/>
    <property type="molecule type" value="Transcribed_RNA"/>
</dbReference>
<name>A0A061R9U8_9CHLO</name>
<protein>
    <submittedName>
        <fullName evidence="2">Uncharacterized protein</fullName>
    </submittedName>
</protein>
<reference evidence="2" key="1">
    <citation type="submission" date="2014-05" db="EMBL/GenBank/DDBJ databases">
        <title>The transcriptome of the halophilic microalga Tetraselmis sp. GSL018 isolated from the Great Salt Lake, Utah.</title>
        <authorList>
            <person name="Jinkerson R.E."/>
            <person name="D'Adamo S."/>
            <person name="Posewitz M.C."/>
        </authorList>
    </citation>
    <scope>NUCLEOTIDE SEQUENCE</scope>
    <source>
        <strain evidence="2">GSL018</strain>
    </source>
</reference>
<evidence type="ECO:0000313" key="2">
    <source>
        <dbReference type="EMBL" id="JAC67534.1"/>
    </source>
</evidence>
<organism evidence="2">
    <name type="scientific">Tetraselmis sp. GSL018</name>
    <dbReference type="NCBI Taxonomy" id="582737"/>
    <lineage>
        <taxon>Eukaryota</taxon>
        <taxon>Viridiplantae</taxon>
        <taxon>Chlorophyta</taxon>
        <taxon>core chlorophytes</taxon>
        <taxon>Chlorodendrophyceae</taxon>
        <taxon>Chlorodendrales</taxon>
        <taxon>Chlorodendraceae</taxon>
        <taxon>Tetraselmis</taxon>
    </lineage>
</organism>
<proteinExistence type="predicted"/>
<feature type="non-terminal residue" evidence="2">
    <location>
        <position position="120"/>
    </location>
</feature>